<feature type="non-terminal residue" evidence="1">
    <location>
        <position position="1"/>
    </location>
</feature>
<name>J9D3Q2_EDHAE</name>
<dbReference type="HOGENOM" id="CLU_646497_0_0_1"/>
<reference evidence="2" key="2">
    <citation type="submission" date="2015-07" db="EMBL/GenBank/DDBJ databases">
        <title>Contrasting host-pathogen interactions and genome evolution in two generalist and specialist microsporidian pathogens of mosquitoes.</title>
        <authorList>
            <consortium name="The Broad Institute Genomics Platform"/>
            <consortium name="The Broad Institute Genome Sequencing Center for Infectious Disease"/>
            <person name="Cuomo C.A."/>
            <person name="Sanscrainte N.D."/>
            <person name="Goldberg J.M."/>
            <person name="Heiman D."/>
            <person name="Young S."/>
            <person name="Zeng Q."/>
            <person name="Becnel J.J."/>
            <person name="Birren B.W."/>
        </authorList>
    </citation>
    <scope>NUCLEOTIDE SEQUENCE [LARGE SCALE GENOMIC DNA]</scope>
    <source>
        <strain evidence="2">USNM 41457</strain>
    </source>
</reference>
<dbReference type="Proteomes" id="UP000003163">
    <property type="component" value="Unassembled WGS sequence"/>
</dbReference>
<comment type="caution">
    <text evidence="1">The sequence shown here is derived from an EMBL/GenBank/DDBJ whole genome shotgun (WGS) entry which is preliminary data.</text>
</comment>
<evidence type="ECO:0000313" key="2">
    <source>
        <dbReference type="Proteomes" id="UP000003163"/>
    </source>
</evidence>
<gene>
    <name evidence="1" type="ORF">EDEG_03390</name>
</gene>
<evidence type="ECO:0000313" key="1">
    <source>
        <dbReference type="EMBL" id="EJW02169.1"/>
    </source>
</evidence>
<reference evidence="1 2" key="1">
    <citation type="submission" date="2011-08" db="EMBL/GenBank/DDBJ databases">
        <authorList>
            <person name="Liu Z.J."/>
            <person name="Shi F.L."/>
            <person name="Lu J.Q."/>
            <person name="Li M."/>
            <person name="Wang Z.L."/>
        </authorList>
    </citation>
    <scope>NUCLEOTIDE SEQUENCE [LARGE SCALE GENOMIC DNA]</scope>
    <source>
        <strain evidence="1 2">USNM 41457</strain>
    </source>
</reference>
<proteinExistence type="predicted"/>
<dbReference type="OMA" id="NNIMEYQ"/>
<protein>
    <submittedName>
        <fullName evidence="1">Uncharacterized protein</fullName>
    </submittedName>
</protein>
<sequence length="425" mass="48526">NKNLDNKINNKDSKILDINIINIDNKNLDNNIINIDNKKLDNNRNNIDNKILDNNRNNIDNKILDKHGNNIDNKTLDKHGNNIDNKNLDKHGNNIVDENDRADNKIFFENSNKIDIKNSNGLVGVGKIIEVNNIDINSDQDTYKNINIDGTSINDLEEYMNNVLSDVVDNYTDNKNTIPSYNNLKNINNYHTNHDNTQSTTRVCFSALNQSSIDQIKHKDTVRNIKSDQNIINIQDDNINNLFDVITDVVDGKKSGSDDCTSLRDKNLHYKSNNSDNINCNNGIENINISNNIDITKSSLFNTANIDRNLSRDNKNTIDIKNNIQLVNKNVISNDKSLLVSPTTLFSYHLQSNITNNFNSSSLSLNNINNSNKNIMNNNYCSNNINIKTFNKFNTDGNIQLYKTDKNLINTYENIKKQKMIRIFI</sequence>
<dbReference type="EMBL" id="AFBI03000086">
    <property type="protein sequence ID" value="EJW02169.1"/>
    <property type="molecule type" value="Genomic_DNA"/>
</dbReference>
<dbReference type="VEuPathDB" id="MicrosporidiaDB:EDEG_03390"/>
<keyword evidence="2" id="KW-1185">Reference proteome</keyword>
<dbReference type="InParanoid" id="J9D3Q2"/>
<organism evidence="1 2">
    <name type="scientific">Edhazardia aedis (strain USNM 41457)</name>
    <name type="common">Microsporidian parasite</name>
    <dbReference type="NCBI Taxonomy" id="1003232"/>
    <lineage>
        <taxon>Eukaryota</taxon>
        <taxon>Fungi</taxon>
        <taxon>Fungi incertae sedis</taxon>
        <taxon>Microsporidia</taxon>
        <taxon>Edhazardia</taxon>
    </lineage>
</organism>
<dbReference type="AlphaFoldDB" id="J9D3Q2"/>
<accession>J9D3Q2</accession>